<feature type="domain" description="TSEN34 N-terminal" evidence="7">
    <location>
        <begin position="59"/>
        <end position="127"/>
    </location>
</feature>
<sequence>MTMAHGRWNWAASGGIEMLTGILSLDNFTQFWIERICGLPYQCCFKMATSTSTPTHPPVRISLIAGRYLVFDIDAVMVLRRSFGLCGVLTGTMPQNPTQNLFLSMPQELRAEEARLVVDRGAGYVADEAGDHLRLLKEMSSGVGEKRREGYLRELREKRVAAKRLFDEEKEAVRRMHEGKRGKGKNKVQKVEEGGGGDSLFETATAVQPAPKEDLPAITPSTSNAMLDPAGTSGAIADENLPEPSAFYRELNKRGYFTTPGLRFGGGYSVYPSDPFKFHAHYLSSCYGWDEKILMLDIVTSGRLGTAVKKSFMFGAEREEEEGGKKRGEGEVRMFCVEWAGM</sequence>
<name>A0ABR0G763_9PEZI</name>
<dbReference type="Pfam" id="PF26577">
    <property type="entry name" value="TSEN34_N"/>
    <property type="match status" value="1"/>
</dbReference>
<comment type="caution">
    <text evidence="8">The sequence shown here is derived from an EMBL/GenBank/DDBJ whole genome shotgun (WGS) entry which is preliminary data.</text>
</comment>
<keyword evidence="8" id="KW-0255">Endonuclease</keyword>
<comment type="similarity">
    <text evidence="1 4">Belongs to the tRNA-intron endonuclease family.</text>
</comment>
<evidence type="ECO:0000256" key="4">
    <source>
        <dbReference type="PIRNR" id="PIRNR017250"/>
    </source>
</evidence>
<evidence type="ECO:0000256" key="1">
    <source>
        <dbReference type="ARBA" id="ARBA00008078"/>
    </source>
</evidence>
<accession>A0ABR0G763</accession>
<dbReference type="Gene3D" id="3.40.1350.10">
    <property type="match status" value="1"/>
</dbReference>
<dbReference type="PANTHER" id="PTHR13070:SF0">
    <property type="entry name" value="TRNA-SPLICING ENDONUCLEASE SUBUNIT SEN34"/>
    <property type="match status" value="1"/>
</dbReference>
<keyword evidence="8" id="KW-0540">Nuclease</keyword>
<dbReference type="Pfam" id="PF01974">
    <property type="entry name" value="tRNA_int_endo"/>
    <property type="match status" value="1"/>
</dbReference>
<dbReference type="GeneID" id="87911816"/>
<dbReference type="Proteomes" id="UP001323405">
    <property type="component" value="Unassembled WGS sequence"/>
</dbReference>
<evidence type="ECO:0000259" key="7">
    <source>
        <dbReference type="Pfam" id="PF26577"/>
    </source>
</evidence>
<dbReference type="InterPro" id="IPR059049">
    <property type="entry name" value="TSEN34_N"/>
</dbReference>
<feature type="region of interest" description="Disordered" evidence="5">
    <location>
        <begin position="176"/>
        <end position="199"/>
    </location>
</feature>
<dbReference type="GO" id="GO:0000213">
    <property type="term" value="F:tRNA-intron lyase activity"/>
    <property type="evidence" value="ECO:0007669"/>
    <property type="project" value="UniProtKB-EC"/>
</dbReference>
<gene>
    <name evidence="8" type="primary">SEN34</name>
    <name evidence="8" type="ORF">QC762_602150</name>
</gene>
<reference evidence="8 9" key="1">
    <citation type="journal article" date="2023" name="bioRxiv">
        <title>High-quality genome assemblies of four members of thePodospora anserinaspecies complex.</title>
        <authorList>
            <person name="Ament-Velasquez S.L."/>
            <person name="Vogan A.A."/>
            <person name="Wallerman O."/>
            <person name="Hartmann F."/>
            <person name="Gautier V."/>
            <person name="Silar P."/>
            <person name="Giraud T."/>
            <person name="Johannesson H."/>
        </authorList>
    </citation>
    <scope>NUCLEOTIDE SEQUENCE [LARGE SCALE GENOMIC DNA]</scope>
    <source>
        <strain evidence="8 9">CBS 415.72m</strain>
    </source>
</reference>
<feature type="domain" description="tRNA intron endonuclease catalytic" evidence="6">
    <location>
        <begin position="247"/>
        <end position="320"/>
    </location>
</feature>
<protein>
    <recommendedName>
        <fullName evidence="4">tRNA-splicing endonuclease subunit Sen34</fullName>
        <ecNumber evidence="4">4.6.1.16</ecNumber>
    </recommendedName>
</protein>
<dbReference type="InterPro" id="IPR006677">
    <property type="entry name" value="tRNA_intron_Endonuc_cat-like"/>
</dbReference>
<evidence type="ECO:0000259" key="6">
    <source>
        <dbReference type="Pfam" id="PF01974"/>
    </source>
</evidence>
<keyword evidence="8" id="KW-0378">Hydrolase</keyword>
<dbReference type="CDD" id="cd22363">
    <property type="entry name" value="tRNA-intron_lyase_C"/>
    <property type="match status" value="1"/>
</dbReference>
<dbReference type="PANTHER" id="PTHR13070">
    <property type="entry name" value="TRNA-SPLICING ENDONUCLEASE SUBUNIT SEN34-RELATED"/>
    <property type="match status" value="1"/>
</dbReference>
<dbReference type="InterPro" id="IPR011856">
    <property type="entry name" value="tRNA_endonuc-like_dom_sf"/>
</dbReference>
<evidence type="ECO:0000256" key="2">
    <source>
        <dbReference type="ARBA" id="ARBA00022694"/>
    </source>
</evidence>
<evidence type="ECO:0000256" key="3">
    <source>
        <dbReference type="ARBA" id="ARBA00023239"/>
    </source>
</evidence>
<organism evidence="8 9">
    <name type="scientific">Podospora pseudocomata</name>
    <dbReference type="NCBI Taxonomy" id="2093779"/>
    <lineage>
        <taxon>Eukaryota</taxon>
        <taxon>Fungi</taxon>
        <taxon>Dikarya</taxon>
        <taxon>Ascomycota</taxon>
        <taxon>Pezizomycotina</taxon>
        <taxon>Sordariomycetes</taxon>
        <taxon>Sordariomycetidae</taxon>
        <taxon>Sordariales</taxon>
        <taxon>Podosporaceae</taxon>
        <taxon>Podospora</taxon>
    </lineage>
</organism>
<proteinExistence type="inferred from homology"/>
<evidence type="ECO:0000313" key="8">
    <source>
        <dbReference type="EMBL" id="KAK4651600.1"/>
    </source>
</evidence>
<dbReference type="PIRSF" id="PIRSF017250">
    <property type="entry name" value="tRNA_splic_SEN34"/>
    <property type="match status" value="1"/>
</dbReference>
<evidence type="ECO:0000256" key="5">
    <source>
        <dbReference type="SAM" id="MobiDB-lite"/>
    </source>
</evidence>
<dbReference type="InterPro" id="IPR016690">
    <property type="entry name" value="TSEN34"/>
</dbReference>
<dbReference type="InterPro" id="IPR036167">
    <property type="entry name" value="tRNA_intron_Endo_cat-like_sf"/>
</dbReference>
<evidence type="ECO:0000313" key="9">
    <source>
        <dbReference type="Proteomes" id="UP001323405"/>
    </source>
</evidence>
<keyword evidence="9" id="KW-1185">Reference proteome</keyword>
<keyword evidence="3 4" id="KW-0456">Lyase</keyword>
<dbReference type="RefSeq" id="XP_062740575.1">
    <property type="nucleotide sequence ID" value="XM_062891909.1"/>
</dbReference>
<comment type="function">
    <text evidence="4">Constitutes one of the two catalytic subunit of the tRNA-splicing endonuclease complex, a complex responsible for identification and cleavage of the splice sites in pre-tRNA. It cleaves pre-tRNA at the 5'- and 3'-splice sites to release the intron. The products are an intron and two tRNA half-molecules bearing 2',3'-cyclic phosphate and 5'-OH termini. There are no conserved sequences at the splice sites, but the intron is invariably located at the same site in the gene, placing the splice sites an invariant distance from the constant structural features of the tRNA body.</text>
</comment>
<dbReference type="SUPFAM" id="SSF53032">
    <property type="entry name" value="tRNA-intron endonuclease catalytic domain-like"/>
    <property type="match status" value="1"/>
</dbReference>
<keyword evidence="2 4" id="KW-0819">tRNA processing</keyword>
<dbReference type="EC" id="4.6.1.16" evidence="4"/>
<dbReference type="EMBL" id="JAFFHA010000008">
    <property type="protein sequence ID" value="KAK4651600.1"/>
    <property type="molecule type" value="Genomic_DNA"/>
</dbReference>